<proteinExistence type="predicted"/>
<feature type="compositionally biased region" description="Basic and acidic residues" evidence="6">
    <location>
        <begin position="245"/>
        <end position="254"/>
    </location>
</feature>
<evidence type="ECO:0000256" key="6">
    <source>
        <dbReference type="SAM" id="MobiDB-lite"/>
    </source>
</evidence>
<dbReference type="PROSITE" id="PS50850">
    <property type="entry name" value="MFS"/>
    <property type="match status" value="1"/>
</dbReference>
<evidence type="ECO:0000256" key="3">
    <source>
        <dbReference type="ARBA" id="ARBA00022692"/>
    </source>
</evidence>
<feature type="domain" description="Major facilitator superfamily (MFS) profile" evidence="8">
    <location>
        <begin position="268"/>
        <end position="477"/>
    </location>
</feature>
<dbReference type="InterPro" id="IPR011701">
    <property type="entry name" value="MFS"/>
</dbReference>
<feature type="transmembrane region" description="Helical" evidence="7">
    <location>
        <begin position="407"/>
        <end position="428"/>
    </location>
</feature>
<accession>A0AAW9I0K8</accession>
<reference evidence="9" key="1">
    <citation type="submission" date="2023-10" db="EMBL/GenBank/DDBJ databases">
        <title>Whole Genome based description of the genera Actinobaculum and Actinotignum reveals a complex phylogenetic relationship within the species included in the genus Actinotignum.</title>
        <authorList>
            <person name="Jensen C.S."/>
            <person name="Dargis R."/>
            <person name="Kemp M."/>
            <person name="Christensen J.J."/>
        </authorList>
    </citation>
    <scope>NUCLEOTIDE SEQUENCE</scope>
    <source>
        <strain evidence="9">SLA_B511</strain>
    </source>
</reference>
<dbReference type="InterPro" id="IPR052983">
    <property type="entry name" value="MFS_Riboflavin_Transporter"/>
</dbReference>
<dbReference type="SUPFAM" id="SSF103473">
    <property type="entry name" value="MFS general substrate transporter"/>
    <property type="match status" value="1"/>
</dbReference>
<dbReference type="InterPro" id="IPR020846">
    <property type="entry name" value="MFS_dom"/>
</dbReference>
<feature type="region of interest" description="Disordered" evidence="6">
    <location>
        <begin position="207"/>
        <end position="262"/>
    </location>
</feature>
<dbReference type="RefSeq" id="WP_320756736.1">
    <property type="nucleotide sequence ID" value="NZ_JAWNGC010000014.1"/>
</dbReference>
<dbReference type="GO" id="GO:0005886">
    <property type="term" value="C:plasma membrane"/>
    <property type="evidence" value="ECO:0007669"/>
    <property type="project" value="UniProtKB-SubCell"/>
</dbReference>
<dbReference type="AlphaFoldDB" id="A0AAW9I0K8"/>
<feature type="transmembrane region" description="Helical" evidence="7">
    <location>
        <begin position="275"/>
        <end position="299"/>
    </location>
</feature>
<evidence type="ECO:0000256" key="4">
    <source>
        <dbReference type="ARBA" id="ARBA00022989"/>
    </source>
</evidence>
<dbReference type="Proteomes" id="UP001281731">
    <property type="component" value="Unassembled WGS sequence"/>
</dbReference>
<feature type="transmembrane region" description="Helical" evidence="7">
    <location>
        <begin position="49"/>
        <end position="69"/>
    </location>
</feature>
<keyword evidence="4 7" id="KW-1133">Transmembrane helix</keyword>
<name>A0AAW9I0K8_9ACTO</name>
<feature type="transmembrane region" description="Helical" evidence="7">
    <location>
        <begin position="134"/>
        <end position="154"/>
    </location>
</feature>
<feature type="transmembrane region" description="Helical" evidence="7">
    <location>
        <begin position="101"/>
        <end position="122"/>
    </location>
</feature>
<dbReference type="GO" id="GO:0022857">
    <property type="term" value="F:transmembrane transporter activity"/>
    <property type="evidence" value="ECO:0007669"/>
    <property type="project" value="InterPro"/>
</dbReference>
<evidence type="ECO:0000256" key="2">
    <source>
        <dbReference type="ARBA" id="ARBA00022448"/>
    </source>
</evidence>
<feature type="transmembrane region" description="Helical" evidence="7">
    <location>
        <begin position="373"/>
        <end position="395"/>
    </location>
</feature>
<dbReference type="Gene3D" id="1.20.1250.20">
    <property type="entry name" value="MFS general substrate transporter like domains"/>
    <property type="match status" value="2"/>
</dbReference>
<evidence type="ECO:0000259" key="8">
    <source>
        <dbReference type="PROSITE" id="PS50850"/>
    </source>
</evidence>
<organism evidence="9 10">
    <name type="scientific">Actinotignum urinale</name>
    <dbReference type="NCBI Taxonomy" id="190146"/>
    <lineage>
        <taxon>Bacteria</taxon>
        <taxon>Bacillati</taxon>
        <taxon>Actinomycetota</taxon>
        <taxon>Actinomycetes</taxon>
        <taxon>Actinomycetales</taxon>
        <taxon>Actinomycetaceae</taxon>
        <taxon>Actinotignum</taxon>
    </lineage>
</organism>
<comment type="subcellular location">
    <subcellularLocation>
        <location evidence="1">Cell membrane</location>
        <topology evidence="1">Multi-pass membrane protein</topology>
    </subcellularLocation>
</comment>
<sequence>MKKVYKHTKSRAISALLCACLLTFITGSSYVFAIFRGPAIERFGVDGAMGAYALTNAIAPLPMLIGGFFIDRGKAVWTATCGAFFAALGWGLAAGAQAPGIFVATYGFVGGIGMGLILTSALSNTLRFFPGKRGLIAGIISCINGVAGMIMAPIAQKIIGARGLGATLYTFATIFFIIGIIVALFYRAAPVEGVELCKSNIAPQTQSVQNNDDGAERHVTATQKTPHTDTQLSLEPASTPSKKRKNDEGVEQKIKGVSVTPGRSRKGIRGIIPSFAVLATLDFWLLFLLFTCGAFSGLMVVSNSVGIATGMYGLTSMAAAFYVSLYSIAGTLGRFAFGWISDAIGKTRALQLTFFADACGLAVLTLLPGSALALGVGLFTVGITFGGTIAIMPAFVMDRFGPANQGINYALVFCGFSLAAMLSPKLGAKIGIAHGGDFSTAFYIAMIAAALGFVCASLLGRRAFRHRYRSNSTMTGT</sequence>
<dbReference type="EMBL" id="JAWNGC010000014">
    <property type="protein sequence ID" value="MDY5155606.1"/>
    <property type="molecule type" value="Genomic_DNA"/>
</dbReference>
<keyword evidence="2" id="KW-0813">Transport</keyword>
<evidence type="ECO:0000256" key="5">
    <source>
        <dbReference type="ARBA" id="ARBA00023136"/>
    </source>
</evidence>
<evidence type="ECO:0000256" key="1">
    <source>
        <dbReference type="ARBA" id="ARBA00004651"/>
    </source>
</evidence>
<dbReference type="Pfam" id="PF07690">
    <property type="entry name" value="MFS_1"/>
    <property type="match status" value="1"/>
</dbReference>
<keyword evidence="5 7" id="KW-0472">Membrane</keyword>
<dbReference type="InterPro" id="IPR036259">
    <property type="entry name" value="MFS_trans_sf"/>
</dbReference>
<keyword evidence="3 7" id="KW-0812">Transmembrane</keyword>
<gene>
    <name evidence="9" type="ORF">R6G80_07730</name>
</gene>
<feature type="transmembrane region" description="Helical" evidence="7">
    <location>
        <begin position="440"/>
        <end position="460"/>
    </location>
</feature>
<feature type="transmembrane region" description="Helical" evidence="7">
    <location>
        <begin position="76"/>
        <end position="95"/>
    </location>
</feature>
<evidence type="ECO:0000313" key="9">
    <source>
        <dbReference type="EMBL" id="MDY5155606.1"/>
    </source>
</evidence>
<dbReference type="PANTHER" id="PTHR43385">
    <property type="entry name" value="RIBOFLAVIN TRANSPORTER RIBJ"/>
    <property type="match status" value="1"/>
</dbReference>
<evidence type="ECO:0000256" key="7">
    <source>
        <dbReference type="SAM" id="Phobius"/>
    </source>
</evidence>
<dbReference type="PANTHER" id="PTHR43385:SF1">
    <property type="entry name" value="RIBOFLAVIN TRANSPORTER RIBJ"/>
    <property type="match status" value="1"/>
</dbReference>
<feature type="transmembrane region" description="Helical" evidence="7">
    <location>
        <begin position="166"/>
        <end position="186"/>
    </location>
</feature>
<feature type="compositionally biased region" description="Polar residues" evidence="6">
    <location>
        <begin position="220"/>
        <end position="240"/>
    </location>
</feature>
<feature type="transmembrane region" description="Helical" evidence="7">
    <location>
        <begin position="349"/>
        <end position="367"/>
    </location>
</feature>
<evidence type="ECO:0000313" key="10">
    <source>
        <dbReference type="Proteomes" id="UP001281731"/>
    </source>
</evidence>
<protein>
    <submittedName>
        <fullName evidence="9">MFS transporter</fullName>
    </submittedName>
</protein>
<comment type="caution">
    <text evidence="9">The sequence shown here is derived from an EMBL/GenBank/DDBJ whole genome shotgun (WGS) entry which is preliminary data.</text>
</comment>